<keyword evidence="1" id="KW-0175">Coiled coil</keyword>
<evidence type="ECO:0000256" key="1">
    <source>
        <dbReference type="SAM" id="Coils"/>
    </source>
</evidence>
<dbReference type="AlphaFoldDB" id="A0A2H3D0L3"/>
<proteinExistence type="predicted"/>
<protein>
    <submittedName>
        <fullName evidence="3">Uncharacterized protein</fullName>
    </submittedName>
</protein>
<evidence type="ECO:0000256" key="2">
    <source>
        <dbReference type="SAM" id="MobiDB-lite"/>
    </source>
</evidence>
<accession>A0A2H3D0L3</accession>
<gene>
    <name evidence="3" type="ORF">ARMGADRAFT_1084376</name>
</gene>
<dbReference type="EMBL" id="KZ293671">
    <property type="protein sequence ID" value="PBK88821.1"/>
    <property type="molecule type" value="Genomic_DNA"/>
</dbReference>
<keyword evidence="4" id="KW-1185">Reference proteome</keyword>
<dbReference type="Proteomes" id="UP000217790">
    <property type="component" value="Unassembled WGS sequence"/>
</dbReference>
<evidence type="ECO:0000313" key="4">
    <source>
        <dbReference type="Proteomes" id="UP000217790"/>
    </source>
</evidence>
<organism evidence="3 4">
    <name type="scientific">Armillaria gallica</name>
    <name type="common">Bulbous honey fungus</name>
    <name type="synonym">Armillaria bulbosa</name>
    <dbReference type="NCBI Taxonomy" id="47427"/>
    <lineage>
        <taxon>Eukaryota</taxon>
        <taxon>Fungi</taxon>
        <taxon>Dikarya</taxon>
        <taxon>Basidiomycota</taxon>
        <taxon>Agaricomycotina</taxon>
        <taxon>Agaricomycetes</taxon>
        <taxon>Agaricomycetidae</taxon>
        <taxon>Agaricales</taxon>
        <taxon>Marasmiineae</taxon>
        <taxon>Physalacriaceae</taxon>
        <taxon>Armillaria</taxon>
    </lineage>
</organism>
<feature type="region of interest" description="Disordered" evidence="2">
    <location>
        <begin position="188"/>
        <end position="214"/>
    </location>
</feature>
<evidence type="ECO:0000313" key="3">
    <source>
        <dbReference type="EMBL" id="PBK88821.1"/>
    </source>
</evidence>
<dbReference type="InParanoid" id="A0A2H3D0L3"/>
<sequence>MARDETLRIELLKQNHEKECERLKDELAQLRAVASKGEAEIKCKNKAIAATVQDMEIVVQDQKHSLEARSADIEAQVLEYDHLCGENVALKEQLHEAQQKSASELATFQKQIEICKQYQQQQQKEIQRLRHQSIAEKEDLKTQFREALNYGINKYRSEALKRFTNVRNVEDKRESLETKLEHTNTRLSNLEITPRSKSPWEKASKRQSSPSKGVKQLYEDDLEHKQGNPGPNLEARTSLTSQESAQFVFGVKQKPSSFEFIHEAPTDVFAQHSRASMSTWDLP</sequence>
<reference evidence="4" key="1">
    <citation type="journal article" date="2017" name="Nat. Ecol. Evol.">
        <title>Genome expansion and lineage-specific genetic innovations in the forest pathogenic fungi Armillaria.</title>
        <authorList>
            <person name="Sipos G."/>
            <person name="Prasanna A.N."/>
            <person name="Walter M.C."/>
            <person name="O'Connor E."/>
            <person name="Balint B."/>
            <person name="Krizsan K."/>
            <person name="Kiss B."/>
            <person name="Hess J."/>
            <person name="Varga T."/>
            <person name="Slot J."/>
            <person name="Riley R."/>
            <person name="Boka B."/>
            <person name="Rigling D."/>
            <person name="Barry K."/>
            <person name="Lee J."/>
            <person name="Mihaltcheva S."/>
            <person name="LaButti K."/>
            <person name="Lipzen A."/>
            <person name="Waldron R."/>
            <person name="Moloney N.M."/>
            <person name="Sperisen C."/>
            <person name="Kredics L."/>
            <person name="Vagvoelgyi C."/>
            <person name="Patrignani A."/>
            <person name="Fitzpatrick D."/>
            <person name="Nagy I."/>
            <person name="Doyle S."/>
            <person name="Anderson J.B."/>
            <person name="Grigoriev I.V."/>
            <person name="Gueldener U."/>
            <person name="Muensterkoetter M."/>
            <person name="Nagy L.G."/>
        </authorList>
    </citation>
    <scope>NUCLEOTIDE SEQUENCE [LARGE SCALE GENOMIC DNA]</scope>
    <source>
        <strain evidence="4">Ar21-2</strain>
    </source>
</reference>
<name>A0A2H3D0L3_ARMGA</name>
<feature type="coiled-coil region" evidence="1">
    <location>
        <begin position="6"/>
        <end position="40"/>
    </location>
</feature>